<dbReference type="EMBL" id="AMWG01000115">
    <property type="protein sequence ID" value="ELP32052.1"/>
    <property type="molecule type" value="Genomic_DNA"/>
</dbReference>
<dbReference type="AlphaFoldDB" id="L7CEM4"/>
<feature type="compositionally biased region" description="Polar residues" evidence="1">
    <location>
        <begin position="1"/>
        <end position="12"/>
    </location>
</feature>
<gene>
    <name evidence="3" type="ORF">RBSWK_04015</name>
</gene>
<evidence type="ECO:0000256" key="1">
    <source>
        <dbReference type="SAM" id="MobiDB-lite"/>
    </source>
</evidence>
<keyword evidence="2" id="KW-0472">Membrane</keyword>
<dbReference type="PATRIC" id="fig|993516.3.peg.4297"/>
<comment type="caution">
    <text evidence="3">The sequence shown here is derived from an EMBL/GenBank/DDBJ whole genome shotgun (WGS) entry which is preliminary data.</text>
</comment>
<reference evidence="3 4" key="1">
    <citation type="journal article" date="2013" name="Mar. Genomics">
        <title>Expression of sulfatases in Rhodopirellula baltica and the diversity of sulfatases in the genus Rhodopirellula.</title>
        <authorList>
            <person name="Wegner C.E."/>
            <person name="Richter-Heitmann T."/>
            <person name="Klindworth A."/>
            <person name="Klockow C."/>
            <person name="Richter M."/>
            <person name="Achstetter T."/>
            <person name="Glockner F.O."/>
            <person name="Harder J."/>
        </authorList>
    </citation>
    <scope>NUCLEOTIDE SEQUENCE [LARGE SCALE GENOMIC DNA]</scope>
    <source>
        <strain evidence="3 4">SWK14</strain>
    </source>
</reference>
<feature type="transmembrane region" description="Helical" evidence="2">
    <location>
        <begin position="35"/>
        <end position="58"/>
    </location>
</feature>
<protein>
    <submittedName>
        <fullName evidence="3">Uncharacterized protein</fullName>
    </submittedName>
</protein>
<feature type="transmembrane region" description="Helical" evidence="2">
    <location>
        <begin position="70"/>
        <end position="90"/>
    </location>
</feature>
<evidence type="ECO:0000313" key="3">
    <source>
        <dbReference type="EMBL" id="ELP32052.1"/>
    </source>
</evidence>
<evidence type="ECO:0000256" key="2">
    <source>
        <dbReference type="SAM" id="Phobius"/>
    </source>
</evidence>
<organism evidence="3 4">
    <name type="scientific">Rhodopirellula baltica SWK14</name>
    <dbReference type="NCBI Taxonomy" id="993516"/>
    <lineage>
        <taxon>Bacteria</taxon>
        <taxon>Pseudomonadati</taxon>
        <taxon>Planctomycetota</taxon>
        <taxon>Planctomycetia</taxon>
        <taxon>Pirellulales</taxon>
        <taxon>Pirellulaceae</taxon>
        <taxon>Rhodopirellula</taxon>
    </lineage>
</organism>
<evidence type="ECO:0000313" key="4">
    <source>
        <dbReference type="Proteomes" id="UP000010959"/>
    </source>
</evidence>
<dbReference type="Proteomes" id="UP000010959">
    <property type="component" value="Unassembled WGS sequence"/>
</dbReference>
<name>L7CEM4_RHOBT</name>
<sequence length="162" mass="17195">MTNPYQSPTSPSFARDATREHDEVRTRLSRPATALLIMASIQSVFPAIAIVSVIVVAFRGEPIGGAIPPLVGMLIHFVFLIAIAIGAAKMGHLESYRAGRTAAILSCIPGLTPFALLGIPFGIWSIRLLNDPAVQAAFPDGPTTSGNDGEPNDATERRSRAF</sequence>
<feature type="transmembrane region" description="Helical" evidence="2">
    <location>
        <begin position="102"/>
        <end position="124"/>
    </location>
</feature>
<feature type="region of interest" description="Disordered" evidence="1">
    <location>
        <begin position="138"/>
        <end position="162"/>
    </location>
</feature>
<keyword evidence="2" id="KW-0812">Transmembrane</keyword>
<feature type="region of interest" description="Disordered" evidence="1">
    <location>
        <begin position="1"/>
        <end position="22"/>
    </location>
</feature>
<keyword evidence="2" id="KW-1133">Transmembrane helix</keyword>
<proteinExistence type="predicted"/>
<accession>L7CEM4</accession>